<evidence type="ECO:0000313" key="1">
    <source>
        <dbReference type="EMBL" id="KAG1543461.1"/>
    </source>
</evidence>
<proteinExistence type="predicted"/>
<dbReference type="EMBL" id="JAANIU010006139">
    <property type="protein sequence ID" value="KAG1543461.1"/>
    <property type="molecule type" value="Genomic_DNA"/>
</dbReference>
<evidence type="ECO:0000313" key="2">
    <source>
        <dbReference type="Proteomes" id="UP000740926"/>
    </source>
</evidence>
<protein>
    <submittedName>
        <fullName evidence="1">Uncharacterized protein</fullName>
    </submittedName>
</protein>
<reference evidence="1 2" key="1">
    <citation type="journal article" date="2020" name="Microb. Genom.">
        <title>Genetic diversity of clinical and environmental Mucorales isolates obtained from an investigation of mucormycosis cases among solid organ transplant recipients.</title>
        <authorList>
            <person name="Nguyen M.H."/>
            <person name="Kaul D."/>
            <person name="Muto C."/>
            <person name="Cheng S.J."/>
            <person name="Richter R.A."/>
            <person name="Bruno V.M."/>
            <person name="Liu G."/>
            <person name="Beyhan S."/>
            <person name="Sundermann A.J."/>
            <person name="Mounaud S."/>
            <person name="Pasculle A.W."/>
            <person name="Nierman W.C."/>
            <person name="Driscoll E."/>
            <person name="Cumbie R."/>
            <person name="Clancy C.J."/>
            <person name="Dupont C.L."/>
        </authorList>
    </citation>
    <scope>NUCLEOTIDE SEQUENCE [LARGE SCALE GENOMIC DNA]</scope>
    <source>
        <strain evidence="1 2">GL24</strain>
    </source>
</reference>
<sequence length="215" mass="22663">MRCPSAAGHAPAPGGAVSVVLTADGRSLPSVPSWLGPPPFRGGWPDAAVCSAVRCSAALLAFIAPGLRELEGAVVVVATAGGVAMRRRLDAADATAEAEDLHADHRRLVAPRVVLALAHHVLCGLAGTVCRRTGCCQRVDVHRGQYRQALALSLHLDVGGVEHLQRSQVDVAGDADARLARVDGAQRRDQVDVAGRHFRNRIQRGKAGAGRRRQR</sequence>
<gene>
    <name evidence="1" type="ORF">G6F50_013985</name>
</gene>
<comment type="caution">
    <text evidence="1">The sequence shown here is derived from an EMBL/GenBank/DDBJ whole genome shotgun (WGS) entry which is preliminary data.</text>
</comment>
<dbReference type="AlphaFoldDB" id="A0A9P6YB65"/>
<keyword evidence="2" id="KW-1185">Reference proteome</keyword>
<dbReference type="Proteomes" id="UP000740926">
    <property type="component" value="Unassembled WGS sequence"/>
</dbReference>
<accession>A0A9P6YB65</accession>
<name>A0A9P6YB65_9FUNG</name>
<organism evidence="1 2">
    <name type="scientific">Rhizopus delemar</name>
    <dbReference type="NCBI Taxonomy" id="936053"/>
    <lineage>
        <taxon>Eukaryota</taxon>
        <taxon>Fungi</taxon>
        <taxon>Fungi incertae sedis</taxon>
        <taxon>Mucoromycota</taxon>
        <taxon>Mucoromycotina</taxon>
        <taxon>Mucoromycetes</taxon>
        <taxon>Mucorales</taxon>
        <taxon>Mucorineae</taxon>
        <taxon>Rhizopodaceae</taxon>
        <taxon>Rhizopus</taxon>
    </lineage>
</organism>